<dbReference type="InterPro" id="IPR043136">
    <property type="entry name" value="B30.2/SPRY_sf"/>
</dbReference>
<name>A0A851F6M5_PITSO</name>
<evidence type="ECO:0000259" key="1">
    <source>
        <dbReference type="PROSITE" id="PS50188"/>
    </source>
</evidence>
<dbReference type="Proteomes" id="UP000633448">
    <property type="component" value="Unassembled WGS sequence"/>
</dbReference>
<evidence type="ECO:0000313" key="3">
    <source>
        <dbReference type="Proteomes" id="UP000633448"/>
    </source>
</evidence>
<dbReference type="AlphaFoldDB" id="A0A851F6M5"/>
<evidence type="ECO:0000313" key="2">
    <source>
        <dbReference type="EMBL" id="NWI90001.1"/>
    </source>
</evidence>
<gene>
    <name evidence="2" type="primary">Btn3a3_0</name>
    <name evidence="2" type="ORF">PITSOR_R15376</name>
</gene>
<feature type="non-terminal residue" evidence="2">
    <location>
        <position position="69"/>
    </location>
</feature>
<keyword evidence="3" id="KW-1185">Reference proteome</keyword>
<comment type="caution">
    <text evidence="2">The sequence shown here is derived from an EMBL/GenBank/DDBJ whole genome shotgun (WGS) entry which is preliminary data.</text>
</comment>
<accession>A0A851F6M5</accession>
<reference evidence="2" key="1">
    <citation type="submission" date="2019-10" db="EMBL/GenBank/DDBJ databases">
        <title>Bird 10,000 Genomes (B10K) Project - Family phase.</title>
        <authorList>
            <person name="Zhang G."/>
        </authorList>
    </citation>
    <scope>NUCLEOTIDE SEQUENCE</scope>
    <source>
        <strain evidence="2">B10K-DU-002-53</strain>
        <tissue evidence="2">Muscle</tissue>
    </source>
</reference>
<feature type="domain" description="B30.2/SPRY" evidence="1">
    <location>
        <begin position="1"/>
        <end position="69"/>
    </location>
</feature>
<protein>
    <submittedName>
        <fullName evidence="2">BT3A3 protein</fullName>
    </submittedName>
</protein>
<dbReference type="PROSITE" id="PS50188">
    <property type="entry name" value="B302_SPRY"/>
    <property type="match status" value="1"/>
</dbReference>
<dbReference type="Gene3D" id="2.60.120.920">
    <property type="match status" value="1"/>
</dbReference>
<organism evidence="2 3">
    <name type="scientific">Pitta sordida</name>
    <name type="common">Hooded pitta</name>
    <dbReference type="NCBI Taxonomy" id="9163"/>
    <lineage>
        <taxon>Eukaryota</taxon>
        <taxon>Metazoa</taxon>
        <taxon>Chordata</taxon>
        <taxon>Craniata</taxon>
        <taxon>Vertebrata</taxon>
        <taxon>Euteleostomi</taxon>
        <taxon>Archelosauria</taxon>
        <taxon>Archosauria</taxon>
        <taxon>Dinosauria</taxon>
        <taxon>Saurischia</taxon>
        <taxon>Theropoda</taxon>
        <taxon>Coelurosauria</taxon>
        <taxon>Aves</taxon>
        <taxon>Neognathae</taxon>
        <taxon>Neoaves</taxon>
        <taxon>Telluraves</taxon>
        <taxon>Australaves</taxon>
        <taxon>Passeriformes</taxon>
        <taxon>Pittidae</taxon>
        <taxon>Pitta</taxon>
    </lineage>
</organism>
<dbReference type="OrthoDB" id="6270329at2759"/>
<dbReference type="EMBL" id="WEKX01012310">
    <property type="protein sequence ID" value="NWI90001.1"/>
    <property type="molecule type" value="Genomic_DNA"/>
</dbReference>
<sequence length="69" mass="7538">QALTVPAVPIALPQPPEVVGVYLDYEGGRVAFFDSVREVPMFTYPPAEFCGERVLPLLCLGRGCHFTLS</sequence>
<dbReference type="InterPro" id="IPR001870">
    <property type="entry name" value="B30.2/SPRY"/>
</dbReference>
<dbReference type="InterPro" id="IPR013320">
    <property type="entry name" value="ConA-like_dom_sf"/>
</dbReference>
<feature type="non-terminal residue" evidence="2">
    <location>
        <position position="1"/>
    </location>
</feature>
<proteinExistence type="predicted"/>
<dbReference type="SUPFAM" id="SSF49899">
    <property type="entry name" value="Concanavalin A-like lectins/glucanases"/>
    <property type="match status" value="1"/>
</dbReference>